<reference evidence="1" key="1">
    <citation type="journal article" date="2014" name="Front. Microbiol.">
        <title>High frequency of phylogenetically diverse reductive dehalogenase-homologous genes in deep subseafloor sedimentary metagenomes.</title>
        <authorList>
            <person name="Kawai M."/>
            <person name="Futagami T."/>
            <person name="Toyoda A."/>
            <person name="Takaki Y."/>
            <person name="Nishi S."/>
            <person name="Hori S."/>
            <person name="Arai W."/>
            <person name="Tsubouchi T."/>
            <person name="Morono Y."/>
            <person name="Uchiyama I."/>
            <person name="Ito T."/>
            <person name="Fujiyama A."/>
            <person name="Inagaki F."/>
            <person name="Takami H."/>
        </authorList>
    </citation>
    <scope>NUCLEOTIDE SEQUENCE</scope>
    <source>
        <strain evidence="1">Expedition CK06-06</strain>
    </source>
</reference>
<dbReference type="AlphaFoldDB" id="X1HQM2"/>
<feature type="non-terminal residue" evidence="1">
    <location>
        <position position="1"/>
    </location>
</feature>
<accession>X1HQM2</accession>
<evidence type="ECO:0000313" key="1">
    <source>
        <dbReference type="EMBL" id="GAH47568.1"/>
    </source>
</evidence>
<gene>
    <name evidence="1" type="ORF">S03H2_39052</name>
</gene>
<protein>
    <submittedName>
        <fullName evidence="1">Uncharacterized protein</fullName>
    </submittedName>
</protein>
<proteinExistence type="predicted"/>
<comment type="caution">
    <text evidence="1">The sequence shown here is derived from an EMBL/GenBank/DDBJ whole genome shotgun (WGS) entry which is preliminary data.</text>
</comment>
<dbReference type="EMBL" id="BARU01024111">
    <property type="protein sequence ID" value="GAH47568.1"/>
    <property type="molecule type" value="Genomic_DNA"/>
</dbReference>
<name>X1HQM2_9ZZZZ</name>
<organism evidence="1">
    <name type="scientific">marine sediment metagenome</name>
    <dbReference type="NCBI Taxonomy" id="412755"/>
    <lineage>
        <taxon>unclassified sequences</taxon>
        <taxon>metagenomes</taxon>
        <taxon>ecological metagenomes</taxon>
    </lineage>
</organism>
<sequence length="31" mass="3477">DNNVLNDLNGVSGKVYKYEIASGEIKEEYSQ</sequence>